<protein>
    <submittedName>
        <fullName evidence="1">Uncharacterized protein</fullName>
    </submittedName>
</protein>
<proteinExistence type="predicted"/>
<reference evidence="1 2" key="1">
    <citation type="submission" date="2018-04" db="EMBL/GenBank/DDBJ databases">
        <title>Thalassorhabdus spongiae gen. nov., sp. nov., isolated from a marine sponge in South-West Iceland.</title>
        <authorList>
            <person name="Knobloch S."/>
            <person name="Daussin A."/>
            <person name="Johannsson R."/>
            <person name="Marteinsson V.T."/>
        </authorList>
    </citation>
    <scope>NUCLEOTIDE SEQUENCE [LARGE SCALE GENOMIC DNA]</scope>
    <source>
        <strain evidence="1 2">Hp12</strain>
    </source>
</reference>
<dbReference type="RefSeq" id="WP_116686093.1">
    <property type="nucleotide sequence ID" value="NZ_CAWNYD010000001.1"/>
</dbReference>
<sequence length="111" mass="12554">MDDRVLVTKVRNDIKATGFALDAKTEVILNKMDQRVETSPDAIVTVEPIPAVPWYSFKPPPEITTLEDIIRRNDSFGMFDGYGDVFCCFCRAVDHDSPSYDSSILNKHENI</sequence>
<evidence type="ECO:0000313" key="2">
    <source>
        <dbReference type="Proteomes" id="UP000244906"/>
    </source>
</evidence>
<dbReference type="EMBL" id="QDDL01000001">
    <property type="protein sequence ID" value="PVZ72507.1"/>
    <property type="molecule type" value="Genomic_DNA"/>
</dbReference>
<dbReference type="Proteomes" id="UP000244906">
    <property type="component" value="Unassembled WGS sequence"/>
</dbReference>
<dbReference type="AlphaFoldDB" id="A0A2V1H5M6"/>
<keyword evidence="2" id="KW-1185">Reference proteome</keyword>
<organism evidence="1 2">
    <name type="scientific">Pelagibaculum spongiae</name>
    <dbReference type="NCBI Taxonomy" id="2080658"/>
    <lineage>
        <taxon>Bacteria</taxon>
        <taxon>Pseudomonadati</taxon>
        <taxon>Pseudomonadota</taxon>
        <taxon>Gammaproteobacteria</taxon>
        <taxon>Oceanospirillales</taxon>
        <taxon>Pelagibaculum</taxon>
    </lineage>
</organism>
<evidence type="ECO:0000313" key="1">
    <source>
        <dbReference type="EMBL" id="PVZ72507.1"/>
    </source>
</evidence>
<accession>A0A2V1H5M6</accession>
<comment type="caution">
    <text evidence="1">The sequence shown here is derived from an EMBL/GenBank/DDBJ whole genome shotgun (WGS) entry which is preliminary data.</text>
</comment>
<gene>
    <name evidence="1" type="ORF">DC094_05760</name>
</gene>
<name>A0A2V1H5M6_9GAMM</name>